<dbReference type="GO" id="GO:0005829">
    <property type="term" value="C:cytosol"/>
    <property type="evidence" value="ECO:0007669"/>
    <property type="project" value="TreeGrafter"/>
</dbReference>
<dbReference type="EC" id="2.7.11.1" evidence="3"/>
<comment type="similarity">
    <text evidence="2">Belongs to the protein kinase superfamily. CAMK Ser/Thr protein kinase family. CHEK2 subfamily.</text>
</comment>
<organism evidence="16 17">
    <name type="scientific">Fusarium poae</name>
    <dbReference type="NCBI Taxonomy" id="36050"/>
    <lineage>
        <taxon>Eukaryota</taxon>
        <taxon>Fungi</taxon>
        <taxon>Dikarya</taxon>
        <taxon>Ascomycota</taxon>
        <taxon>Pezizomycotina</taxon>
        <taxon>Sordariomycetes</taxon>
        <taxon>Hypocreomycetidae</taxon>
        <taxon>Hypocreales</taxon>
        <taxon>Nectriaceae</taxon>
        <taxon>Fusarium</taxon>
    </lineage>
</organism>
<dbReference type="SMART" id="SM00220">
    <property type="entry name" value="S_TKc"/>
    <property type="match status" value="1"/>
</dbReference>
<dbReference type="PROSITE" id="PS00107">
    <property type="entry name" value="PROTEIN_KINASE_ATP"/>
    <property type="match status" value="1"/>
</dbReference>
<reference evidence="16 17" key="1">
    <citation type="submission" date="2016-06" db="EMBL/GenBank/DDBJ databases">
        <title>Living apart together: crosstalk between the core and supernumerary genomes in a fungal plant pathogen.</title>
        <authorList>
            <person name="Vanheule A."/>
            <person name="Audenaert K."/>
            <person name="Warris S."/>
            <person name="Van De Geest H."/>
            <person name="Schijlen E."/>
            <person name="Hofte M."/>
            <person name="De Saeger S."/>
            <person name="Haesaert G."/>
            <person name="Waalwijk C."/>
            <person name="Van Der Lee T."/>
        </authorList>
    </citation>
    <scope>NUCLEOTIDE SEQUENCE [LARGE SCALE GENOMIC DNA]</scope>
    <source>
        <strain evidence="16 17">2516</strain>
    </source>
</reference>
<keyword evidence="4" id="KW-0723">Serine/threonine-protein kinase</keyword>
<dbReference type="InterPro" id="IPR045269">
    <property type="entry name" value="Atg1-like"/>
</dbReference>
<comment type="catalytic activity">
    <reaction evidence="12">
        <text>L-seryl-[protein] + ATP = O-phospho-L-seryl-[protein] + ADP + H(+)</text>
        <dbReference type="Rhea" id="RHEA:17989"/>
        <dbReference type="Rhea" id="RHEA-COMP:9863"/>
        <dbReference type="Rhea" id="RHEA-COMP:11604"/>
        <dbReference type="ChEBI" id="CHEBI:15378"/>
        <dbReference type="ChEBI" id="CHEBI:29999"/>
        <dbReference type="ChEBI" id="CHEBI:30616"/>
        <dbReference type="ChEBI" id="CHEBI:83421"/>
        <dbReference type="ChEBI" id="CHEBI:456216"/>
        <dbReference type="EC" id="2.7.11.1"/>
    </reaction>
</comment>
<dbReference type="GO" id="GO:0005776">
    <property type="term" value="C:autophagosome"/>
    <property type="evidence" value="ECO:0007669"/>
    <property type="project" value="TreeGrafter"/>
</dbReference>
<dbReference type="SUPFAM" id="SSF56112">
    <property type="entry name" value="Protein kinase-like (PK-like)"/>
    <property type="match status" value="1"/>
</dbReference>
<dbReference type="GO" id="GO:0010506">
    <property type="term" value="P:regulation of autophagy"/>
    <property type="evidence" value="ECO:0007669"/>
    <property type="project" value="InterPro"/>
</dbReference>
<comment type="subcellular location">
    <subcellularLocation>
        <location evidence="1">Preautophagosomal structure membrane</location>
        <topology evidence="1">Peripheral membrane protein</topology>
    </subcellularLocation>
</comment>
<evidence type="ECO:0000256" key="3">
    <source>
        <dbReference type="ARBA" id="ARBA00012513"/>
    </source>
</evidence>
<evidence type="ECO:0000256" key="7">
    <source>
        <dbReference type="ARBA" id="ARBA00022777"/>
    </source>
</evidence>
<keyword evidence="17" id="KW-1185">Reference proteome</keyword>
<keyword evidence="9" id="KW-0653">Protein transport</keyword>
<name>A0A1B8A460_FUSPO</name>
<dbReference type="InterPro" id="IPR000719">
    <property type="entry name" value="Prot_kinase_dom"/>
</dbReference>
<dbReference type="GO" id="GO:0034045">
    <property type="term" value="C:phagophore assembly site membrane"/>
    <property type="evidence" value="ECO:0007669"/>
    <property type="project" value="UniProtKB-SubCell"/>
</dbReference>
<evidence type="ECO:0000256" key="10">
    <source>
        <dbReference type="ARBA" id="ARBA00030237"/>
    </source>
</evidence>
<evidence type="ECO:0000256" key="11">
    <source>
        <dbReference type="ARBA" id="ARBA00047899"/>
    </source>
</evidence>
<evidence type="ECO:0000259" key="15">
    <source>
        <dbReference type="PROSITE" id="PS50011"/>
    </source>
</evidence>
<accession>A0A1B8A460</accession>
<feature type="binding site" evidence="13">
    <location>
        <position position="289"/>
    </location>
    <ligand>
        <name>ATP</name>
        <dbReference type="ChEBI" id="CHEBI:30616"/>
    </ligand>
</feature>
<dbReference type="GO" id="GO:0005524">
    <property type="term" value="F:ATP binding"/>
    <property type="evidence" value="ECO:0007669"/>
    <property type="project" value="UniProtKB-UniRule"/>
</dbReference>
<dbReference type="Proteomes" id="UP000091967">
    <property type="component" value="Unassembled WGS sequence"/>
</dbReference>
<feature type="domain" description="Protein kinase" evidence="15">
    <location>
        <begin position="261"/>
        <end position="565"/>
    </location>
</feature>
<dbReference type="GO" id="GO:0004674">
    <property type="term" value="F:protein serine/threonine kinase activity"/>
    <property type="evidence" value="ECO:0007669"/>
    <property type="project" value="UniProtKB-KW"/>
</dbReference>
<dbReference type="EMBL" id="LYXU01000164">
    <property type="protein sequence ID" value="OBS15245.1"/>
    <property type="molecule type" value="Genomic_DNA"/>
</dbReference>
<evidence type="ECO:0000256" key="13">
    <source>
        <dbReference type="PROSITE-ProRule" id="PRU10141"/>
    </source>
</evidence>
<evidence type="ECO:0000256" key="12">
    <source>
        <dbReference type="ARBA" id="ARBA00048679"/>
    </source>
</evidence>
<comment type="catalytic activity">
    <reaction evidence="11">
        <text>L-threonyl-[protein] + ATP = O-phospho-L-threonyl-[protein] + ADP + H(+)</text>
        <dbReference type="Rhea" id="RHEA:46608"/>
        <dbReference type="Rhea" id="RHEA-COMP:11060"/>
        <dbReference type="Rhea" id="RHEA-COMP:11605"/>
        <dbReference type="ChEBI" id="CHEBI:15378"/>
        <dbReference type="ChEBI" id="CHEBI:30013"/>
        <dbReference type="ChEBI" id="CHEBI:30616"/>
        <dbReference type="ChEBI" id="CHEBI:61977"/>
        <dbReference type="ChEBI" id="CHEBI:456216"/>
        <dbReference type="EC" id="2.7.11.1"/>
    </reaction>
</comment>
<dbReference type="Gene3D" id="1.10.510.10">
    <property type="entry name" value="Transferase(Phosphotransferase) domain 1"/>
    <property type="match status" value="1"/>
</dbReference>
<dbReference type="InterPro" id="IPR017441">
    <property type="entry name" value="Protein_kinase_ATP_BS"/>
</dbReference>
<dbReference type="GO" id="GO:0015031">
    <property type="term" value="P:protein transport"/>
    <property type="evidence" value="ECO:0007669"/>
    <property type="project" value="UniProtKB-KW"/>
</dbReference>
<comment type="caution">
    <text evidence="16">The sequence shown here is derived from an EMBL/GenBank/DDBJ whole genome shotgun (WGS) entry which is preliminary data.</text>
</comment>
<dbReference type="PROSITE" id="PS50011">
    <property type="entry name" value="PROTEIN_KINASE_DOM"/>
    <property type="match status" value="1"/>
</dbReference>
<dbReference type="InterPro" id="IPR000253">
    <property type="entry name" value="FHA_dom"/>
</dbReference>
<evidence type="ECO:0000256" key="8">
    <source>
        <dbReference type="ARBA" id="ARBA00022840"/>
    </source>
</evidence>
<keyword evidence="6 13" id="KW-0547">Nucleotide-binding</keyword>
<dbReference type="GO" id="GO:0000045">
    <property type="term" value="P:autophagosome assembly"/>
    <property type="evidence" value="ECO:0007669"/>
    <property type="project" value="TreeGrafter"/>
</dbReference>
<evidence type="ECO:0000256" key="9">
    <source>
        <dbReference type="ARBA" id="ARBA00022927"/>
    </source>
</evidence>
<sequence length="591" mass="66111">MSSPHTDDTNWDPLGPSSAASQALVILYPQNAAAKLAFSNVVDFLQKQDPISEGIRSHYAKFIWYAEQQTSDVDVARFVHSQRDVSSSSPSSSNNSTLSPVDIWTGFYFIDPTIPPKNVFQGWAVGRLSRRHMTLGQSVCDLLLTTSRTSLIARRHAFLSFSKETRMASVSLASGSSANVNNYSLTSVEKSAVCAHAENSILFEDLRYTLEYTPYCYSDEGRKVLNTYLTRIHGDDQPTEEALLATPTPNRNSQTIGSYTITGANLIGMGSYGRVRPATGSNCAVVAIKTMEAKPARLGFIQGKVDMVRSVTTLLETNNQQNVLRCTEVMHMEGTNYHEFHMILQPFVDINLMRLPNNTHWTKLELILKDCLQGLAFLHAHNFVHTDIKPANIGLVNLQLSNASQEALTDPPLRRLTAVILDIDSIIPIPSGRTTIPAMPGTNGTIGFHSPEQESSEFDGRTDVWALGVCFFRAMYNRLPWFISRSGNPWNRKNPHRVQEQRHFHEKYTEAISQIQDDKHAGRAALRDFLTAAFRFSSAYIRSQTDSRPSSADCLIRIIEKSKFLRSRGAKEEEKRAQPVVVERLKRPAEN</sequence>
<dbReference type="PANTHER" id="PTHR24348">
    <property type="entry name" value="SERINE/THREONINE-PROTEIN KINASE UNC-51-RELATED"/>
    <property type="match status" value="1"/>
</dbReference>
<evidence type="ECO:0000256" key="6">
    <source>
        <dbReference type="ARBA" id="ARBA00022741"/>
    </source>
</evidence>
<dbReference type="Pfam" id="PF00069">
    <property type="entry name" value="Pkinase"/>
    <property type="match status" value="1"/>
</dbReference>
<evidence type="ECO:0000313" key="17">
    <source>
        <dbReference type="Proteomes" id="UP000091967"/>
    </source>
</evidence>
<dbReference type="OMA" id="HEMSEYD"/>
<dbReference type="PANTHER" id="PTHR24348:SF22">
    <property type="entry name" value="NON-SPECIFIC SERINE_THREONINE PROTEIN KINASE"/>
    <property type="match status" value="1"/>
</dbReference>
<keyword evidence="7" id="KW-0418">Kinase</keyword>
<gene>
    <name evidence="16" type="ORF">FPOA_13841</name>
</gene>
<protein>
    <recommendedName>
        <fullName evidence="3">non-specific serine/threonine protein kinase</fullName>
        <ecNumber evidence="3">2.7.11.1</ecNumber>
    </recommendedName>
    <alternativeName>
        <fullName evidence="10">Autophagy-related protein 1</fullName>
    </alternativeName>
</protein>
<dbReference type="STRING" id="36050.A0A1B8A460"/>
<evidence type="ECO:0000256" key="2">
    <source>
        <dbReference type="ARBA" id="ARBA00005575"/>
    </source>
</evidence>
<keyword evidence="9" id="KW-0813">Transport</keyword>
<dbReference type="PROSITE" id="PS50006">
    <property type="entry name" value="FHA_DOMAIN"/>
    <property type="match status" value="1"/>
</dbReference>
<feature type="domain" description="FHA" evidence="14">
    <location>
        <begin position="123"/>
        <end position="185"/>
    </location>
</feature>
<evidence type="ECO:0000313" key="16">
    <source>
        <dbReference type="EMBL" id="OBS15245.1"/>
    </source>
</evidence>
<evidence type="ECO:0000256" key="4">
    <source>
        <dbReference type="ARBA" id="ARBA00022527"/>
    </source>
</evidence>
<dbReference type="AlphaFoldDB" id="A0A1B8A460"/>
<proteinExistence type="inferred from homology"/>
<evidence type="ECO:0000256" key="1">
    <source>
        <dbReference type="ARBA" id="ARBA00004623"/>
    </source>
</evidence>
<dbReference type="InterPro" id="IPR011009">
    <property type="entry name" value="Kinase-like_dom_sf"/>
</dbReference>
<keyword evidence="8 13" id="KW-0067">ATP-binding</keyword>
<keyword evidence="5" id="KW-0808">Transferase</keyword>
<evidence type="ECO:0000259" key="14">
    <source>
        <dbReference type="PROSITE" id="PS50006"/>
    </source>
</evidence>
<evidence type="ECO:0000256" key="5">
    <source>
        <dbReference type="ARBA" id="ARBA00022679"/>
    </source>
</evidence>